<dbReference type="Gene3D" id="1.10.101.10">
    <property type="entry name" value="PGBD-like superfamily/PGBD"/>
    <property type="match status" value="1"/>
</dbReference>
<evidence type="ECO:0000313" key="3">
    <source>
        <dbReference type="Proteomes" id="UP000232638"/>
    </source>
</evidence>
<keyword evidence="3" id="KW-1185">Reference proteome</keyword>
<dbReference type="InterPro" id="IPR024079">
    <property type="entry name" value="MetalloPept_cat_dom_sf"/>
</dbReference>
<dbReference type="KEGG" id="tsy:THSYN_23165"/>
<dbReference type="AlphaFoldDB" id="A0A2K8UDJ8"/>
<protein>
    <recommendedName>
        <fullName evidence="1">Peptidoglycan binding-like domain-containing protein</fullName>
    </recommendedName>
</protein>
<dbReference type="GO" id="GO:0008237">
    <property type="term" value="F:metallopeptidase activity"/>
    <property type="evidence" value="ECO:0007669"/>
    <property type="project" value="InterPro"/>
</dbReference>
<dbReference type="InterPro" id="IPR002477">
    <property type="entry name" value="Peptidoglycan-bd-like"/>
</dbReference>
<proteinExistence type="predicted"/>
<evidence type="ECO:0000259" key="1">
    <source>
        <dbReference type="Pfam" id="PF01471"/>
    </source>
</evidence>
<gene>
    <name evidence="2" type="ORF">THSYN_23165</name>
</gene>
<evidence type="ECO:0000313" key="2">
    <source>
        <dbReference type="EMBL" id="AUB83557.1"/>
    </source>
</evidence>
<organism evidence="2 3">
    <name type="scientific">Candidatus Thiodictyon syntrophicum</name>
    <dbReference type="NCBI Taxonomy" id="1166950"/>
    <lineage>
        <taxon>Bacteria</taxon>
        <taxon>Pseudomonadati</taxon>
        <taxon>Pseudomonadota</taxon>
        <taxon>Gammaproteobacteria</taxon>
        <taxon>Chromatiales</taxon>
        <taxon>Chromatiaceae</taxon>
        <taxon>Thiodictyon</taxon>
    </lineage>
</organism>
<dbReference type="Proteomes" id="UP000232638">
    <property type="component" value="Chromosome"/>
</dbReference>
<dbReference type="Pfam" id="PF01471">
    <property type="entry name" value="PG_binding_1"/>
    <property type="match status" value="1"/>
</dbReference>
<feature type="domain" description="Peptidoglycan binding-like" evidence="1">
    <location>
        <begin position="9"/>
        <end position="64"/>
    </location>
</feature>
<reference evidence="2 3" key="1">
    <citation type="submission" date="2017-03" db="EMBL/GenBank/DDBJ databases">
        <title>Complete genome sequence of Candidatus 'Thiodictyon syntrophicum' sp. nov. strain Cad16T, a photolithoautotroph purple sulfur bacterium isolated from an alpine meromictic lake.</title>
        <authorList>
            <person name="Luedin S.M."/>
            <person name="Pothier J.F."/>
            <person name="Danza F."/>
            <person name="Storelli N."/>
            <person name="Wittwer M."/>
            <person name="Tonolla M."/>
        </authorList>
    </citation>
    <scope>NUCLEOTIDE SEQUENCE [LARGE SCALE GENOMIC DNA]</scope>
    <source>
        <strain evidence="2 3">Cad16T</strain>
    </source>
</reference>
<dbReference type="Gene3D" id="3.40.390.10">
    <property type="entry name" value="Collagenase (Catalytic Domain)"/>
    <property type="match status" value="1"/>
</dbReference>
<dbReference type="InterPro" id="IPR036366">
    <property type="entry name" value="PGBDSf"/>
</dbReference>
<sequence length="331" mass="36488">MGGVNARVDVLTIQQLLNGVAPEESGPLPLLAEDGITGPLTQGAIHKFQKGQQLKVADGRIDPDGPTLRRLNEVSTPGQRAIAQLRAVLGADVPAVRNLAGLGPALRRALRLKRTERTLPDLIRAGREGLRVIEQAMDHVALGAGALASNAQSFRKVDFHFRFGNQPQAQTLQDLGFIRTTFRRLNGVINNPRPSVFGGNPFGVAIFDIDPTGLRPDWRAFTPMQTFEDRRKDGITSGHVYLCDRIDFEAQDLFAHILLHELFHFVDDESKERRIVDAPNGYREGAFKLAHQPRMHNADNYALFTSHVAIGRARLIASQPTLATVIPQDMP</sequence>
<name>A0A2K8UDJ8_9GAMM</name>
<accession>A0A2K8UDJ8</accession>
<dbReference type="EMBL" id="CP020370">
    <property type="protein sequence ID" value="AUB83557.1"/>
    <property type="molecule type" value="Genomic_DNA"/>
</dbReference>